<dbReference type="PANTHER" id="PTHR43065">
    <property type="entry name" value="SENSOR HISTIDINE KINASE"/>
    <property type="match status" value="1"/>
</dbReference>
<feature type="transmembrane region" description="Helical" evidence="17">
    <location>
        <begin position="282"/>
        <end position="306"/>
    </location>
</feature>
<evidence type="ECO:0000259" key="18">
    <source>
        <dbReference type="PROSITE" id="PS50109"/>
    </source>
</evidence>
<evidence type="ECO:0000256" key="4">
    <source>
        <dbReference type="ARBA" id="ARBA00022475"/>
    </source>
</evidence>
<evidence type="ECO:0000256" key="2">
    <source>
        <dbReference type="ARBA" id="ARBA00004429"/>
    </source>
</evidence>
<proteinExistence type="predicted"/>
<gene>
    <name evidence="19" type="ORF">DA792_05230</name>
</gene>
<keyword evidence="7" id="KW-0808">Transferase</keyword>
<evidence type="ECO:0000256" key="6">
    <source>
        <dbReference type="ARBA" id="ARBA00022553"/>
    </source>
</evidence>
<feature type="transmembrane region" description="Helical" evidence="17">
    <location>
        <begin position="24"/>
        <end position="46"/>
    </location>
</feature>
<dbReference type="Gene3D" id="3.30.565.10">
    <property type="entry name" value="Histidine kinase-like ATPase, C-terminal domain"/>
    <property type="match status" value="1"/>
</dbReference>
<evidence type="ECO:0000256" key="3">
    <source>
        <dbReference type="ARBA" id="ARBA00012438"/>
    </source>
</evidence>
<dbReference type="InterPro" id="IPR003594">
    <property type="entry name" value="HATPase_dom"/>
</dbReference>
<keyword evidence="11" id="KW-0067">ATP-binding</keyword>
<dbReference type="RefSeq" id="WP_107718715.1">
    <property type="nucleotide sequence ID" value="NZ_CP028475.1"/>
</dbReference>
<dbReference type="Gene3D" id="3.30.450.20">
    <property type="entry name" value="PAS domain"/>
    <property type="match status" value="1"/>
</dbReference>
<dbReference type="AlphaFoldDB" id="A0A2R4M078"/>
<sequence>MTTEHTLAPDTAAPTVTPSGHPRLFWAVGMLVAVATFGLLVFGLSFRAELDQASERGASDLALASDRLTTGLQRYRELAVFLSDHPTVLARALNSGQTAEGIQNATDVLQNLADKTGAHSLMLVARDGTVLAAAGEQALPKGAQAAFNRAMVGALGVAHFVDTEQQRRYVFAAPVFDPGGPARAAVIVNVNIGLLEWGWPTEPSAIYFTDDYGVVFVSNRSELVLRGGLAGPMPVTARHQVSGHDLWLHEAGPYIPSPALHLTRPLPVIGLEAELLMDLHPVIALASLQAGMAAALALVFATFLFFARERRRTLAEANMRLEARVATRTQALEIANRDLTREVTERLEAEARLKRAQADLVQAGKLSALGEMSAGISHELNQPLMAIRSFAENAQAFLARDNAAKAGENLGRISELARRMGRIIKNLRAFARQESETITNVELTAVVEAALEMTMGKVSRAGVTLDWTPGDPVWVRGGEVRLQQVVMNLLSNAVDAMSDSTETEKRIEIRIVAGQEGVTPTRLTVADTGPGIAEPDKIFDPFYTTKEVGASEGMGLGLSISYGLIQSFGGRIRGANRAEQGQTPIGAIFTIELIPARLTGRLPERLPERLTLAQEADE</sequence>
<keyword evidence="8 17" id="KW-0812">Transmembrane</keyword>
<dbReference type="SUPFAM" id="SSF47384">
    <property type="entry name" value="Homodimeric domain of signal transducing histidine kinase"/>
    <property type="match status" value="1"/>
</dbReference>
<dbReference type="InterPro" id="IPR017055">
    <property type="entry name" value="Sig_transdc_His_kinase_DctB"/>
</dbReference>
<comment type="function">
    <text evidence="15">Member of the two-component regulatory system DctB/DctD involved in the transport of C4-dicarboxylates. DctB functions as a membrane-associated protein kinase that phosphorylates DctD in response to environmental signals.</text>
</comment>
<dbReference type="SMART" id="SM00387">
    <property type="entry name" value="HATPase_c"/>
    <property type="match status" value="1"/>
</dbReference>
<evidence type="ECO:0000256" key="5">
    <source>
        <dbReference type="ARBA" id="ARBA00022519"/>
    </source>
</evidence>
<reference evidence="19 20" key="1">
    <citation type="submission" date="2018-03" db="EMBL/GenBank/DDBJ databases">
        <title>The Complete Genome of Celeribacter baekdonensis strain LH4, a Thiosulfate-Oxidizing Alphaproteobacterium Isolated from Gulf of Mexico Continental Slope Sediments.</title>
        <authorList>
            <person name="Flood B.E."/>
            <person name="Bailey J.V."/>
            <person name="Leprich D."/>
        </authorList>
    </citation>
    <scope>NUCLEOTIDE SEQUENCE [LARGE SCALE GENOMIC DNA]</scope>
    <source>
        <strain evidence="19 20">LH4</strain>
    </source>
</reference>
<dbReference type="GO" id="GO:0000155">
    <property type="term" value="F:phosphorelay sensor kinase activity"/>
    <property type="evidence" value="ECO:0007669"/>
    <property type="project" value="InterPro"/>
</dbReference>
<dbReference type="PRINTS" id="PR00344">
    <property type="entry name" value="BCTRLSENSOR"/>
</dbReference>
<evidence type="ECO:0000256" key="11">
    <source>
        <dbReference type="ARBA" id="ARBA00022840"/>
    </source>
</evidence>
<evidence type="ECO:0000256" key="1">
    <source>
        <dbReference type="ARBA" id="ARBA00000085"/>
    </source>
</evidence>
<dbReference type="SUPFAM" id="SSF55874">
    <property type="entry name" value="ATPase domain of HSP90 chaperone/DNA topoisomerase II/histidine kinase"/>
    <property type="match status" value="1"/>
</dbReference>
<keyword evidence="9" id="KW-0547">Nucleotide-binding</keyword>
<comment type="subcellular location">
    <subcellularLocation>
        <location evidence="2">Cell inner membrane</location>
        <topology evidence="2">Multi-pass membrane protein</topology>
    </subcellularLocation>
</comment>
<dbReference type="GO" id="GO:0005886">
    <property type="term" value="C:plasma membrane"/>
    <property type="evidence" value="ECO:0007669"/>
    <property type="project" value="UniProtKB-SubCell"/>
</dbReference>
<dbReference type="PANTHER" id="PTHR43065:SF46">
    <property type="entry name" value="C4-DICARBOXYLATE TRANSPORT SENSOR PROTEIN DCTB"/>
    <property type="match status" value="1"/>
</dbReference>
<dbReference type="Pfam" id="PF00512">
    <property type="entry name" value="HisKA"/>
    <property type="match status" value="1"/>
</dbReference>
<evidence type="ECO:0000256" key="7">
    <source>
        <dbReference type="ARBA" id="ARBA00022679"/>
    </source>
</evidence>
<dbReference type="InterPro" id="IPR005467">
    <property type="entry name" value="His_kinase_dom"/>
</dbReference>
<dbReference type="InterPro" id="IPR003661">
    <property type="entry name" value="HisK_dim/P_dom"/>
</dbReference>
<evidence type="ECO:0000256" key="15">
    <source>
        <dbReference type="ARBA" id="ARBA00059004"/>
    </source>
</evidence>
<keyword evidence="13" id="KW-0902">Two-component regulatory system</keyword>
<dbReference type="OrthoDB" id="7568856at2"/>
<dbReference type="CDD" id="cd00082">
    <property type="entry name" value="HisKA"/>
    <property type="match status" value="1"/>
</dbReference>
<dbReference type="SMART" id="SM00388">
    <property type="entry name" value="HisKA"/>
    <property type="match status" value="1"/>
</dbReference>
<protein>
    <recommendedName>
        <fullName evidence="16">C4-dicarboxylate transport sensor protein DctB</fullName>
        <ecNumber evidence="3">2.7.13.3</ecNumber>
    </recommendedName>
</protein>
<dbReference type="PIRSF" id="PIRSF036431">
    <property type="entry name" value="STHK_DctB"/>
    <property type="match status" value="1"/>
</dbReference>
<evidence type="ECO:0000256" key="12">
    <source>
        <dbReference type="ARBA" id="ARBA00022989"/>
    </source>
</evidence>
<dbReference type="InterPro" id="IPR036890">
    <property type="entry name" value="HATPase_C_sf"/>
</dbReference>
<keyword evidence="14 17" id="KW-0472">Membrane</keyword>
<keyword evidence="4" id="KW-1003">Cell membrane</keyword>
<keyword evidence="10" id="KW-0418">Kinase</keyword>
<dbReference type="InterPro" id="IPR004358">
    <property type="entry name" value="Sig_transdc_His_kin-like_C"/>
</dbReference>
<evidence type="ECO:0000256" key="10">
    <source>
        <dbReference type="ARBA" id="ARBA00022777"/>
    </source>
</evidence>
<evidence type="ECO:0000256" key="16">
    <source>
        <dbReference type="ARBA" id="ARBA00073143"/>
    </source>
</evidence>
<dbReference type="Proteomes" id="UP000241447">
    <property type="component" value="Chromosome"/>
</dbReference>
<evidence type="ECO:0000256" key="17">
    <source>
        <dbReference type="SAM" id="Phobius"/>
    </source>
</evidence>
<dbReference type="GO" id="GO:0005524">
    <property type="term" value="F:ATP binding"/>
    <property type="evidence" value="ECO:0007669"/>
    <property type="project" value="UniProtKB-KW"/>
</dbReference>
<evidence type="ECO:0000256" key="13">
    <source>
        <dbReference type="ARBA" id="ARBA00023012"/>
    </source>
</evidence>
<accession>A0A2R4M078</accession>
<dbReference type="FunFam" id="1.10.287.130:FF:000049">
    <property type="entry name" value="C4-dicarboxylate transport sensor protein DctB"/>
    <property type="match status" value="1"/>
</dbReference>
<dbReference type="Pfam" id="PF02518">
    <property type="entry name" value="HATPase_c"/>
    <property type="match status" value="1"/>
</dbReference>
<comment type="catalytic activity">
    <reaction evidence="1">
        <text>ATP + protein L-histidine = ADP + protein N-phospho-L-histidine.</text>
        <dbReference type="EC" id="2.7.13.3"/>
    </reaction>
</comment>
<dbReference type="EC" id="2.7.13.3" evidence="3"/>
<dbReference type="InterPro" id="IPR036097">
    <property type="entry name" value="HisK_dim/P_sf"/>
</dbReference>
<evidence type="ECO:0000256" key="9">
    <source>
        <dbReference type="ARBA" id="ARBA00022741"/>
    </source>
</evidence>
<evidence type="ECO:0000256" key="8">
    <source>
        <dbReference type="ARBA" id="ARBA00022692"/>
    </source>
</evidence>
<evidence type="ECO:0000313" key="20">
    <source>
        <dbReference type="Proteomes" id="UP000241447"/>
    </source>
</evidence>
<keyword evidence="5" id="KW-0997">Cell inner membrane</keyword>
<feature type="domain" description="Histidine kinase" evidence="18">
    <location>
        <begin position="375"/>
        <end position="597"/>
    </location>
</feature>
<dbReference type="Gene3D" id="1.10.287.130">
    <property type="match status" value="1"/>
</dbReference>
<name>A0A2R4M078_9RHOB</name>
<dbReference type="KEGG" id="cbak:DA792_05230"/>
<evidence type="ECO:0000256" key="14">
    <source>
        <dbReference type="ARBA" id="ARBA00023136"/>
    </source>
</evidence>
<keyword evidence="6" id="KW-0597">Phosphoprotein</keyword>
<evidence type="ECO:0000313" key="19">
    <source>
        <dbReference type="EMBL" id="AVW90561.1"/>
    </source>
</evidence>
<organism evidence="19 20">
    <name type="scientific">Celeribacter baekdonensis</name>
    <dbReference type="NCBI Taxonomy" id="875171"/>
    <lineage>
        <taxon>Bacteria</taxon>
        <taxon>Pseudomonadati</taxon>
        <taxon>Pseudomonadota</taxon>
        <taxon>Alphaproteobacteria</taxon>
        <taxon>Rhodobacterales</taxon>
        <taxon>Roseobacteraceae</taxon>
        <taxon>Celeribacter</taxon>
    </lineage>
</organism>
<dbReference type="PROSITE" id="PS50109">
    <property type="entry name" value="HIS_KIN"/>
    <property type="match status" value="1"/>
</dbReference>
<dbReference type="EMBL" id="CP028475">
    <property type="protein sequence ID" value="AVW90561.1"/>
    <property type="molecule type" value="Genomic_DNA"/>
</dbReference>
<keyword evidence="12 17" id="KW-1133">Transmembrane helix</keyword>